<feature type="compositionally biased region" description="Polar residues" evidence="1">
    <location>
        <begin position="240"/>
        <end position="253"/>
    </location>
</feature>
<feature type="region of interest" description="Disordered" evidence="1">
    <location>
        <begin position="240"/>
        <end position="263"/>
    </location>
</feature>
<proteinExistence type="predicted"/>
<comment type="caution">
    <text evidence="2">The sequence shown here is derived from an EMBL/GenBank/DDBJ whole genome shotgun (WGS) entry which is preliminary data.</text>
</comment>
<dbReference type="Proteomes" id="UP001149813">
    <property type="component" value="Unassembled WGS sequence"/>
</dbReference>
<dbReference type="EMBL" id="JANBOJ010000089">
    <property type="protein sequence ID" value="KAJ1722909.1"/>
    <property type="molecule type" value="Genomic_DNA"/>
</dbReference>
<reference evidence="2" key="1">
    <citation type="submission" date="2022-07" db="EMBL/GenBank/DDBJ databases">
        <title>Phylogenomic reconstructions and comparative analyses of Kickxellomycotina fungi.</title>
        <authorList>
            <person name="Reynolds N.K."/>
            <person name="Stajich J.E."/>
            <person name="Barry K."/>
            <person name="Grigoriev I.V."/>
            <person name="Crous P."/>
            <person name="Smith M.E."/>
        </authorList>
    </citation>
    <scope>NUCLEOTIDE SEQUENCE</scope>
    <source>
        <strain evidence="2">NBRC 32514</strain>
    </source>
</reference>
<gene>
    <name evidence="2" type="ORF">LPJ53_002701</name>
</gene>
<accession>A0A9W7XXP3</accession>
<evidence type="ECO:0008006" key="4">
    <source>
        <dbReference type="Google" id="ProtNLM"/>
    </source>
</evidence>
<evidence type="ECO:0000313" key="3">
    <source>
        <dbReference type="Proteomes" id="UP001149813"/>
    </source>
</evidence>
<sequence length="374" mass="41464">MLSSASVRLYPDSSDVVLYGGPREARSALVTGRVVVSTRNVDQVKSLLVILRPQRQRLFQSQHPLTPPLFLHAKLVADGETEPHVIHSSVSEKEHEWRFTIGVPGATAETVFCSDHYVAYELIAEARTQGTFAGAVQSKTCPIAVKRAPNTESPWTILASEPVSESAVWRSKIELTLVADSRIIHDSQSMSVRGVIRPLEKGISLVRAGFQIIEKISRKVVLFGSDQTIGQSDVIVDNTINMPNASHDQPNNGSSSSSSSSIDTRRILDADNKLLENTGLPLTQETSASRCLPIPKIYTEIQYDIHRGPIRVNHELIFFVTVIDKMNTLHNLRLATPVFVLPRLNGRQINLPRYEDTDMDQLVESSSEGKLERD</sequence>
<evidence type="ECO:0000313" key="2">
    <source>
        <dbReference type="EMBL" id="KAJ1722909.1"/>
    </source>
</evidence>
<keyword evidence="3" id="KW-1185">Reference proteome</keyword>
<name>A0A9W7XXP3_9FUNG</name>
<feature type="non-terminal residue" evidence="2">
    <location>
        <position position="374"/>
    </location>
</feature>
<organism evidence="2 3">
    <name type="scientific">Coemansia erecta</name>
    <dbReference type="NCBI Taxonomy" id="147472"/>
    <lineage>
        <taxon>Eukaryota</taxon>
        <taxon>Fungi</taxon>
        <taxon>Fungi incertae sedis</taxon>
        <taxon>Zoopagomycota</taxon>
        <taxon>Kickxellomycotina</taxon>
        <taxon>Kickxellomycetes</taxon>
        <taxon>Kickxellales</taxon>
        <taxon>Kickxellaceae</taxon>
        <taxon>Coemansia</taxon>
    </lineage>
</organism>
<evidence type="ECO:0000256" key="1">
    <source>
        <dbReference type="SAM" id="MobiDB-lite"/>
    </source>
</evidence>
<protein>
    <recommendedName>
        <fullName evidence="4">Arrestin C-terminal-like domain-containing protein</fullName>
    </recommendedName>
</protein>
<dbReference type="AlphaFoldDB" id="A0A9W7XXP3"/>
<dbReference type="OrthoDB" id="2333384at2759"/>